<reference evidence="3" key="1">
    <citation type="journal article" date="2015" name="Nature">
        <title>Complex archaea that bridge the gap between prokaryotes and eukaryotes.</title>
        <authorList>
            <person name="Spang A."/>
            <person name="Saw J.H."/>
            <person name="Jorgensen S.L."/>
            <person name="Zaremba-Niedzwiedzka K."/>
            <person name="Martijn J."/>
            <person name="Lind A.E."/>
            <person name="van Eijk R."/>
            <person name="Schleper C."/>
            <person name="Guy L."/>
            <person name="Ettema T.J."/>
        </authorList>
    </citation>
    <scope>NUCLEOTIDE SEQUENCE</scope>
</reference>
<protein>
    <recommendedName>
        <fullName evidence="2">Tyr recombinase domain-containing protein</fullName>
    </recommendedName>
</protein>
<feature type="domain" description="Tyr recombinase" evidence="2">
    <location>
        <begin position="7"/>
        <end position="206"/>
    </location>
</feature>
<dbReference type="InterPro" id="IPR002104">
    <property type="entry name" value="Integrase_catalytic"/>
</dbReference>
<dbReference type="InterPro" id="IPR011010">
    <property type="entry name" value="DNA_brk_join_enz"/>
</dbReference>
<evidence type="ECO:0000313" key="3">
    <source>
        <dbReference type="EMBL" id="KKM50393.1"/>
    </source>
</evidence>
<evidence type="ECO:0000256" key="1">
    <source>
        <dbReference type="ARBA" id="ARBA00023172"/>
    </source>
</evidence>
<keyword evidence="1" id="KW-0233">DNA recombination</keyword>
<proteinExistence type="predicted"/>
<dbReference type="AlphaFoldDB" id="A0A0F9L554"/>
<sequence length="206" mass="23962">MGRGTDLIPTWLLELSYKELKEIVLDIKDERDQALIATTYAAYGRIGEIVNSPHKGSKPMKKEDIKIVTRKGRKFLRLMLKTEKRKGTHLRRPVVSTDRERWLAKIIWDWRKKQDKHGYLFPGQKPNSAISSRAAELIFEKHFHEGIQSIHLLRKWRSTHALRGDFTKNNEKVPIKAVMKFGGWVDSKVLVEIYDQAVAEDSMDIL</sequence>
<dbReference type="GO" id="GO:0003677">
    <property type="term" value="F:DNA binding"/>
    <property type="evidence" value="ECO:0007669"/>
    <property type="project" value="InterPro"/>
</dbReference>
<dbReference type="InterPro" id="IPR013762">
    <property type="entry name" value="Integrase-like_cat_sf"/>
</dbReference>
<dbReference type="SUPFAM" id="SSF56349">
    <property type="entry name" value="DNA breaking-rejoining enzymes"/>
    <property type="match status" value="1"/>
</dbReference>
<organism evidence="3">
    <name type="scientific">marine sediment metagenome</name>
    <dbReference type="NCBI Taxonomy" id="412755"/>
    <lineage>
        <taxon>unclassified sequences</taxon>
        <taxon>metagenomes</taxon>
        <taxon>ecological metagenomes</taxon>
    </lineage>
</organism>
<dbReference type="PROSITE" id="PS51898">
    <property type="entry name" value="TYR_RECOMBINASE"/>
    <property type="match status" value="1"/>
</dbReference>
<dbReference type="EMBL" id="LAZR01011963">
    <property type="protein sequence ID" value="KKM50393.1"/>
    <property type="molecule type" value="Genomic_DNA"/>
</dbReference>
<accession>A0A0F9L554</accession>
<dbReference type="GO" id="GO:0006310">
    <property type="term" value="P:DNA recombination"/>
    <property type="evidence" value="ECO:0007669"/>
    <property type="project" value="UniProtKB-KW"/>
</dbReference>
<dbReference type="GO" id="GO:0015074">
    <property type="term" value="P:DNA integration"/>
    <property type="evidence" value="ECO:0007669"/>
    <property type="project" value="InterPro"/>
</dbReference>
<comment type="caution">
    <text evidence="3">The sequence shown here is derived from an EMBL/GenBank/DDBJ whole genome shotgun (WGS) entry which is preliminary data.</text>
</comment>
<name>A0A0F9L554_9ZZZZ</name>
<evidence type="ECO:0000259" key="2">
    <source>
        <dbReference type="PROSITE" id="PS51898"/>
    </source>
</evidence>
<gene>
    <name evidence="3" type="ORF">LCGC14_1556090</name>
</gene>
<dbReference type="Pfam" id="PF00589">
    <property type="entry name" value="Phage_integrase"/>
    <property type="match status" value="1"/>
</dbReference>
<dbReference type="Gene3D" id="1.10.443.10">
    <property type="entry name" value="Intergrase catalytic core"/>
    <property type="match status" value="1"/>
</dbReference>